<protein>
    <submittedName>
        <fullName evidence="1">Uncharacterized protein</fullName>
    </submittedName>
</protein>
<name>A0ABU0P271_STRRH</name>
<reference evidence="1 2" key="1">
    <citation type="submission" date="2023-07" db="EMBL/GenBank/DDBJ databases">
        <title>Comparative genomics of wheat-associated soil bacteria to identify genetic determinants of phenazine resistance.</title>
        <authorList>
            <person name="Mouncey N."/>
        </authorList>
    </citation>
    <scope>NUCLEOTIDE SEQUENCE [LARGE SCALE GENOMIC DNA]</scope>
    <source>
        <strain evidence="1 2">B2I6</strain>
    </source>
</reference>
<accession>A0ABU0P271</accession>
<keyword evidence="2" id="KW-1185">Reference proteome</keyword>
<evidence type="ECO:0000313" key="2">
    <source>
        <dbReference type="Proteomes" id="UP001230654"/>
    </source>
</evidence>
<gene>
    <name evidence="1" type="ORF">QF030_007665</name>
</gene>
<comment type="caution">
    <text evidence="1">The sequence shown here is derived from an EMBL/GenBank/DDBJ whole genome shotgun (WGS) entry which is preliminary data.</text>
</comment>
<organism evidence="1 2">
    <name type="scientific">Streptomyces rishiriensis</name>
    <dbReference type="NCBI Taxonomy" id="68264"/>
    <lineage>
        <taxon>Bacteria</taxon>
        <taxon>Bacillati</taxon>
        <taxon>Actinomycetota</taxon>
        <taxon>Actinomycetes</taxon>
        <taxon>Kitasatosporales</taxon>
        <taxon>Streptomycetaceae</taxon>
        <taxon>Streptomyces</taxon>
    </lineage>
</organism>
<proteinExistence type="predicted"/>
<sequence length="67" mass="7303">MRNTLSDHSEGICKACGSRPAVPAEDGTLLCEHCAAVLEMPDTSGLVEDEGAAVRRTFENRDMRPER</sequence>
<dbReference type="Proteomes" id="UP001230654">
    <property type="component" value="Unassembled WGS sequence"/>
</dbReference>
<evidence type="ECO:0000313" key="1">
    <source>
        <dbReference type="EMBL" id="MDQ0585487.1"/>
    </source>
</evidence>
<dbReference type="EMBL" id="JAUSWV010000002">
    <property type="protein sequence ID" value="MDQ0585487.1"/>
    <property type="molecule type" value="Genomic_DNA"/>
</dbReference>